<dbReference type="EMBL" id="ML210966">
    <property type="protein sequence ID" value="TFK94704.1"/>
    <property type="molecule type" value="Genomic_DNA"/>
</dbReference>
<gene>
    <name evidence="5" type="ORF">K466DRAFT_657562</name>
</gene>
<feature type="domain" description="RRM" evidence="4">
    <location>
        <begin position="59"/>
        <end position="139"/>
    </location>
</feature>
<dbReference type="STRING" id="1314778.A0A5C3PXY5"/>
<feature type="region of interest" description="Disordered" evidence="3">
    <location>
        <begin position="140"/>
        <end position="192"/>
    </location>
</feature>
<dbReference type="GO" id="GO:0005634">
    <property type="term" value="C:nucleus"/>
    <property type="evidence" value="ECO:0007669"/>
    <property type="project" value="TreeGrafter"/>
</dbReference>
<keyword evidence="6" id="KW-1185">Reference proteome</keyword>
<organism evidence="5 6">
    <name type="scientific">Polyporus arcularius HHB13444</name>
    <dbReference type="NCBI Taxonomy" id="1314778"/>
    <lineage>
        <taxon>Eukaryota</taxon>
        <taxon>Fungi</taxon>
        <taxon>Dikarya</taxon>
        <taxon>Basidiomycota</taxon>
        <taxon>Agaricomycotina</taxon>
        <taxon>Agaricomycetes</taxon>
        <taxon>Polyporales</taxon>
        <taxon>Polyporaceae</taxon>
        <taxon>Polyporus</taxon>
    </lineage>
</organism>
<name>A0A5C3PXY5_9APHY</name>
<proteinExistence type="predicted"/>
<protein>
    <recommendedName>
        <fullName evidence="4">RRM domain-containing protein</fullName>
    </recommendedName>
</protein>
<accession>A0A5C3PXY5</accession>
<dbReference type="Pfam" id="PF00076">
    <property type="entry name" value="RRM_1"/>
    <property type="match status" value="2"/>
</dbReference>
<dbReference type="Gene3D" id="3.30.70.330">
    <property type="match status" value="2"/>
</dbReference>
<dbReference type="GO" id="GO:0003729">
    <property type="term" value="F:mRNA binding"/>
    <property type="evidence" value="ECO:0007669"/>
    <property type="project" value="TreeGrafter"/>
</dbReference>
<dbReference type="GO" id="GO:0005737">
    <property type="term" value="C:cytoplasm"/>
    <property type="evidence" value="ECO:0007669"/>
    <property type="project" value="TreeGrafter"/>
</dbReference>
<sequence>MDSARVYLGGLSDKVSANDIHKYLSIYGRISEVKLRPGFGFVQFESETDALDVVHTYSTRQFLGEGETSLDLNVTPEKKELKDFGRVLGGDVAFCDINRDTRTQGFLNYTREEDAERAARELDGRELLGHVVRLNRHYPTGTGRWERTRKERSRSPSRRSSTNSVDQSKRRGHQSRPQQQKPSRSDGDWRDRPYCSSYYEDSAYDRHPYRYEDYYAGRGVYHADASSWADYRGHYDHYYRDRARVAEYPEPLLLPRRESHPNVPLLLPRPEHATPMLIARRDPASPMLIPRQDPPSPTVIPTLHPASPTTPLLNARSEPVTPLLVPPQSAPALLPKQEPVTPLLVPLPEFGMPVLGFQLEPDTTGPALRPSSDLRPTVSLPPKPDFTYALPTEGAYTPL</sequence>
<feature type="region of interest" description="Disordered" evidence="3">
    <location>
        <begin position="362"/>
        <end position="386"/>
    </location>
</feature>
<dbReference type="InterPro" id="IPR035979">
    <property type="entry name" value="RBD_domain_sf"/>
</dbReference>
<dbReference type="InterPro" id="IPR012677">
    <property type="entry name" value="Nucleotide-bd_a/b_plait_sf"/>
</dbReference>
<dbReference type="InParanoid" id="A0A5C3PXY5"/>
<feature type="compositionally biased region" description="Basic and acidic residues" evidence="3">
    <location>
        <begin position="183"/>
        <end position="192"/>
    </location>
</feature>
<evidence type="ECO:0000256" key="3">
    <source>
        <dbReference type="SAM" id="MobiDB-lite"/>
    </source>
</evidence>
<dbReference type="InterPro" id="IPR050374">
    <property type="entry name" value="RRT5_SRSF_SR"/>
</dbReference>
<dbReference type="Proteomes" id="UP000308197">
    <property type="component" value="Unassembled WGS sequence"/>
</dbReference>
<reference evidence="5 6" key="1">
    <citation type="journal article" date="2019" name="Nat. Ecol. Evol.">
        <title>Megaphylogeny resolves global patterns of mushroom evolution.</title>
        <authorList>
            <person name="Varga T."/>
            <person name="Krizsan K."/>
            <person name="Foldi C."/>
            <person name="Dima B."/>
            <person name="Sanchez-Garcia M."/>
            <person name="Sanchez-Ramirez S."/>
            <person name="Szollosi G.J."/>
            <person name="Szarkandi J.G."/>
            <person name="Papp V."/>
            <person name="Albert L."/>
            <person name="Andreopoulos W."/>
            <person name="Angelini C."/>
            <person name="Antonin V."/>
            <person name="Barry K.W."/>
            <person name="Bougher N.L."/>
            <person name="Buchanan P."/>
            <person name="Buyck B."/>
            <person name="Bense V."/>
            <person name="Catcheside P."/>
            <person name="Chovatia M."/>
            <person name="Cooper J."/>
            <person name="Damon W."/>
            <person name="Desjardin D."/>
            <person name="Finy P."/>
            <person name="Geml J."/>
            <person name="Haridas S."/>
            <person name="Hughes K."/>
            <person name="Justo A."/>
            <person name="Karasinski D."/>
            <person name="Kautmanova I."/>
            <person name="Kiss B."/>
            <person name="Kocsube S."/>
            <person name="Kotiranta H."/>
            <person name="LaButti K.M."/>
            <person name="Lechner B.E."/>
            <person name="Liimatainen K."/>
            <person name="Lipzen A."/>
            <person name="Lukacs Z."/>
            <person name="Mihaltcheva S."/>
            <person name="Morgado L.N."/>
            <person name="Niskanen T."/>
            <person name="Noordeloos M.E."/>
            <person name="Ohm R.A."/>
            <person name="Ortiz-Santana B."/>
            <person name="Ovrebo C."/>
            <person name="Racz N."/>
            <person name="Riley R."/>
            <person name="Savchenko A."/>
            <person name="Shiryaev A."/>
            <person name="Soop K."/>
            <person name="Spirin V."/>
            <person name="Szebenyi C."/>
            <person name="Tomsovsky M."/>
            <person name="Tulloss R.E."/>
            <person name="Uehling J."/>
            <person name="Grigoriev I.V."/>
            <person name="Vagvolgyi C."/>
            <person name="Papp T."/>
            <person name="Martin F.M."/>
            <person name="Miettinen O."/>
            <person name="Hibbett D.S."/>
            <person name="Nagy L.G."/>
        </authorList>
    </citation>
    <scope>NUCLEOTIDE SEQUENCE [LARGE SCALE GENOMIC DNA]</scope>
    <source>
        <strain evidence="5 6">HHB13444</strain>
    </source>
</reference>
<evidence type="ECO:0000313" key="6">
    <source>
        <dbReference type="Proteomes" id="UP000308197"/>
    </source>
</evidence>
<dbReference type="AlphaFoldDB" id="A0A5C3PXY5"/>
<dbReference type="SMART" id="SM00360">
    <property type="entry name" value="RRM"/>
    <property type="match status" value="2"/>
</dbReference>
<feature type="domain" description="RRM" evidence="4">
    <location>
        <begin position="4"/>
        <end position="77"/>
    </location>
</feature>
<evidence type="ECO:0000259" key="4">
    <source>
        <dbReference type="PROSITE" id="PS50102"/>
    </source>
</evidence>
<dbReference type="PROSITE" id="PS50102">
    <property type="entry name" value="RRM"/>
    <property type="match status" value="2"/>
</dbReference>
<evidence type="ECO:0000256" key="1">
    <source>
        <dbReference type="ARBA" id="ARBA00022884"/>
    </source>
</evidence>
<evidence type="ECO:0000256" key="2">
    <source>
        <dbReference type="PROSITE-ProRule" id="PRU00176"/>
    </source>
</evidence>
<dbReference type="SUPFAM" id="SSF54928">
    <property type="entry name" value="RNA-binding domain, RBD"/>
    <property type="match status" value="2"/>
</dbReference>
<evidence type="ECO:0000313" key="5">
    <source>
        <dbReference type="EMBL" id="TFK94704.1"/>
    </source>
</evidence>
<dbReference type="PANTHER" id="PTHR23003">
    <property type="entry name" value="RNA RECOGNITION MOTIF RRM DOMAIN CONTAINING PROTEIN"/>
    <property type="match status" value="1"/>
</dbReference>
<dbReference type="InterPro" id="IPR000504">
    <property type="entry name" value="RRM_dom"/>
</dbReference>
<keyword evidence="1 2" id="KW-0694">RNA-binding</keyword>